<dbReference type="EMBL" id="VSRR010000800">
    <property type="protein sequence ID" value="MPC19747.1"/>
    <property type="molecule type" value="Genomic_DNA"/>
</dbReference>
<protein>
    <submittedName>
        <fullName evidence="2">Uncharacterized protein</fullName>
    </submittedName>
</protein>
<evidence type="ECO:0000313" key="2">
    <source>
        <dbReference type="EMBL" id="MPC19747.1"/>
    </source>
</evidence>
<comment type="caution">
    <text evidence="2">The sequence shown here is derived from an EMBL/GenBank/DDBJ whole genome shotgun (WGS) entry which is preliminary data.</text>
</comment>
<proteinExistence type="predicted"/>
<sequence>MYGTERRFDRLKENSKFRPHVVTHVVSCLSRDRQSSPLLSLSLSLSLALTRPNMLTTFHTNTKQLDQRLTTQGSGAHDEAVVGMGS</sequence>
<keyword evidence="3" id="KW-1185">Reference proteome</keyword>
<name>A0A5B7DEV4_PORTR</name>
<feature type="region of interest" description="Disordered" evidence="1">
    <location>
        <begin position="67"/>
        <end position="86"/>
    </location>
</feature>
<dbReference type="Proteomes" id="UP000324222">
    <property type="component" value="Unassembled WGS sequence"/>
</dbReference>
<evidence type="ECO:0000313" key="3">
    <source>
        <dbReference type="Proteomes" id="UP000324222"/>
    </source>
</evidence>
<evidence type="ECO:0000256" key="1">
    <source>
        <dbReference type="SAM" id="MobiDB-lite"/>
    </source>
</evidence>
<dbReference type="AlphaFoldDB" id="A0A5B7DEV4"/>
<gene>
    <name evidence="2" type="ORF">E2C01_012672</name>
</gene>
<accession>A0A5B7DEV4</accession>
<reference evidence="2 3" key="1">
    <citation type="submission" date="2019-05" db="EMBL/GenBank/DDBJ databases">
        <title>Another draft genome of Portunus trituberculatus and its Hox gene families provides insights of decapod evolution.</title>
        <authorList>
            <person name="Jeong J.-H."/>
            <person name="Song I."/>
            <person name="Kim S."/>
            <person name="Choi T."/>
            <person name="Kim D."/>
            <person name="Ryu S."/>
            <person name="Kim W."/>
        </authorList>
    </citation>
    <scope>NUCLEOTIDE SEQUENCE [LARGE SCALE GENOMIC DNA]</scope>
    <source>
        <tissue evidence="2">Muscle</tissue>
    </source>
</reference>
<organism evidence="2 3">
    <name type="scientific">Portunus trituberculatus</name>
    <name type="common">Swimming crab</name>
    <name type="synonym">Neptunus trituberculatus</name>
    <dbReference type="NCBI Taxonomy" id="210409"/>
    <lineage>
        <taxon>Eukaryota</taxon>
        <taxon>Metazoa</taxon>
        <taxon>Ecdysozoa</taxon>
        <taxon>Arthropoda</taxon>
        <taxon>Crustacea</taxon>
        <taxon>Multicrustacea</taxon>
        <taxon>Malacostraca</taxon>
        <taxon>Eumalacostraca</taxon>
        <taxon>Eucarida</taxon>
        <taxon>Decapoda</taxon>
        <taxon>Pleocyemata</taxon>
        <taxon>Brachyura</taxon>
        <taxon>Eubrachyura</taxon>
        <taxon>Portunoidea</taxon>
        <taxon>Portunidae</taxon>
        <taxon>Portuninae</taxon>
        <taxon>Portunus</taxon>
    </lineage>
</organism>